<name>A0ABY7EGW2_MYAAR</name>
<reference evidence="1" key="1">
    <citation type="submission" date="2022-11" db="EMBL/GenBank/DDBJ databases">
        <title>Centuries of genome instability and evolution in soft-shell clam transmissible cancer (bioRxiv).</title>
        <authorList>
            <person name="Hart S.F.M."/>
            <person name="Yonemitsu M.A."/>
            <person name="Giersch R.M."/>
            <person name="Beal B.F."/>
            <person name="Arriagada G."/>
            <person name="Davis B.W."/>
            <person name="Ostrander E.A."/>
            <person name="Goff S.P."/>
            <person name="Metzger M.J."/>
        </authorList>
    </citation>
    <scope>NUCLEOTIDE SEQUENCE</scope>
    <source>
        <strain evidence="1">MELC-2E11</strain>
        <tissue evidence="1">Siphon/mantle</tissue>
    </source>
</reference>
<gene>
    <name evidence="1" type="ORF">MAR_019188</name>
</gene>
<keyword evidence="2" id="KW-1185">Reference proteome</keyword>
<organism evidence="1 2">
    <name type="scientific">Mya arenaria</name>
    <name type="common">Soft-shell clam</name>
    <dbReference type="NCBI Taxonomy" id="6604"/>
    <lineage>
        <taxon>Eukaryota</taxon>
        <taxon>Metazoa</taxon>
        <taxon>Spiralia</taxon>
        <taxon>Lophotrochozoa</taxon>
        <taxon>Mollusca</taxon>
        <taxon>Bivalvia</taxon>
        <taxon>Autobranchia</taxon>
        <taxon>Heteroconchia</taxon>
        <taxon>Euheterodonta</taxon>
        <taxon>Imparidentia</taxon>
        <taxon>Neoheterodontei</taxon>
        <taxon>Myida</taxon>
        <taxon>Myoidea</taxon>
        <taxon>Myidae</taxon>
        <taxon>Mya</taxon>
    </lineage>
</organism>
<sequence length="44" mass="4918">MFVVPNLHKNGSENGITSWADMFGWNESTCNNIVLSSTSREGMR</sequence>
<protein>
    <submittedName>
        <fullName evidence="1">Uncharacterized protein</fullName>
    </submittedName>
</protein>
<dbReference type="Proteomes" id="UP001164746">
    <property type="component" value="Chromosome 6"/>
</dbReference>
<evidence type="ECO:0000313" key="2">
    <source>
        <dbReference type="Proteomes" id="UP001164746"/>
    </source>
</evidence>
<evidence type="ECO:0000313" key="1">
    <source>
        <dbReference type="EMBL" id="WAR09230.1"/>
    </source>
</evidence>
<dbReference type="EMBL" id="CP111017">
    <property type="protein sequence ID" value="WAR09230.1"/>
    <property type="molecule type" value="Genomic_DNA"/>
</dbReference>
<proteinExistence type="predicted"/>
<accession>A0ABY7EGW2</accession>